<keyword evidence="4 7" id="KW-0812">Transmembrane</keyword>
<evidence type="ECO:0000256" key="5">
    <source>
        <dbReference type="ARBA" id="ARBA00022989"/>
    </source>
</evidence>
<dbReference type="Pfam" id="PF04226">
    <property type="entry name" value="Transgly_assoc"/>
    <property type="match status" value="1"/>
</dbReference>
<evidence type="ECO:0000256" key="6">
    <source>
        <dbReference type="ARBA" id="ARBA00023136"/>
    </source>
</evidence>
<feature type="transmembrane region" description="Helical" evidence="7">
    <location>
        <begin position="64"/>
        <end position="82"/>
    </location>
</feature>
<dbReference type="Proteomes" id="UP001055171">
    <property type="component" value="Chromosome"/>
</dbReference>
<feature type="transmembrane region" description="Helical" evidence="7">
    <location>
        <begin position="30"/>
        <end position="52"/>
    </location>
</feature>
<dbReference type="OrthoDB" id="4568405at2"/>
<dbReference type="EMBL" id="CTEE01000001">
    <property type="protein sequence ID" value="CQD14267.1"/>
    <property type="molecule type" value="Genomic_DNA"/>
</dbReference>
<keyword evidence="3" id="KW-1003">Cell membrane</keyword>
<comment type="similarity">
    <text evidence="2">Belongs to the UPF0410 family.</text>
</comment>
<feature type="transmembrane region" description="Helical" evidence="7">
    <location>
        <begin position="6"/>
        <end position="23"/>
    </location>
</feature>
<dbReference type="EMBL" id="CP092423">
    <property type="protein sequence ID" value="ULP40125.1"/>
    <property type="molecule type" value="Genomic_DNA"/>
</dbReference>
<proteinExistence type="inferred from homology"/>
<organism evidence="8 10">
    <name type="scientific">Mycobacterium lentiflavum</name>
    <dbReference type="NCBI Taxonomy" id="141349"/>
    <lineage>
        <taxon>Bacteria</taxon>
        <taxon>Bacillati</taxon>
        <taxon>Actinomycetota</taxon>
        <taxon>Actinomycetes</taxon>
        <taxon>Mycobacteriales</taxon>
        <taxon>Mycobacteriaceae</taxon>
        <taxon>Mycobacterium</taxon>
        <taxon>Mycobacterium simiae complex</taxon>
    </lineage>
</organism>
<evidence type="ECO:0000313" key="9">
    <source>
        <dbReference type="EMBL" id="ULP40125.1"/>
    </source>
</evidence>
<keyword evidence="6 7" id="KW-0472">Membrane</keyword>
<keyword evidence="11" id="KW-1185">Reference proteome</keyword>
<protein>
    <submittedName>
        <fullName evidence="9">GlsB/YeaQ/YmgE family stress response membrane protein</fullName>
    </submittedName>
    <submittedName>
        <fullName evidence="8">Transglycosylase associated protein</fullName>
    </submittedName>
</protein>
<dbReference type="PANTHER" id="PTHR33884:SF7">
    <property type="entry name" value="BSL8023 PROTEIN"/>
    <property type="match status" value="1"/>
</dbReference>
<dbReference type="STRING" id="141349.BN1232_02973"/>
<evidence type="ECO:0000256" key="4">
    <source>
        <dbReference type="ARBA" id="ARBA00022692"/>
    </source>
</evidence>
<evidence type="ECO:0000313" key="11">
    <source>
        <dbReference type="Proteomes" id="UP001055171"/>
    </source>
</evidence>
<dbReference type="GO" id="GO:0005886">
    <property type="term" value="C:plasma membrane"/>
    <property type="evidence" value="ECO:0007669"/>
    <property type="project" value="UniProtKB-SubCell"/>
</dbReference>
<keyword evidence="5 7" id="KW-1133">Transmembrane helix</keyword>
<sequence>MILHIIWLIVLGLIVGLVARLLVPGKQPMGWVATALLGIVGAYVGGTLGSIVFPPHQFDIHPPIQHSFLGALVGAVILLLIYKFATSRTKTL</sequence>
<dbReference type="RefSeq" id="WP_090602316.1">
    <property type="nucleotide sequence ID" value="NZ_CP092423.2"/>
</dbReference>
<evidence type="ECO:0000256" key="1">
    <source>
        <dbReference type="ARBA" id="ARBA00004651"/>
    </source>
</evidence>
<name>A0A0E4H199_MYCLN</name>
<evidence type="ECO:0000256" key="3">
    <source>
        <dbReference type="ARBA" id="ARBA00022475"/>
    </source>
</evidence>
<comment type="subcellular location">
    <subcellularLocation>
        <location evidence="1">Cell membrane</location>
        <topology evidence="1">Multi-pass membrane protein</topology>
    </subcellularLocation>
</comment>
<gene>
    <name evidence="8" type="ORF">BN1232_02973</name>
    <name evidence="9" type="ORF">MJO58_13850</name>
</gene>
<dbReference type="Proteomes" id="UP000199251">
    <property type="component" value="Unassembled WGS sequence"/>
</dbReference>
<reference evidence="8 10" key="1">
    <citation type="submission" date="2015-03" db="EMBL/GenBank/DDBJ databases">
        <authorList>
            <person name="Urmite Genomes"/>
        </authorList>
    </citation>
    <scope>NUCLEOTIDE SEQUENCE [LARGE SCALE GENOMIC DNA]</scope>
    <source>
        <strain evidence="8 10">CSUR P1491</strain>
    </source>
</reference>
<dbReference type="PANTHER" id="PTHR33884">
    <property type="entry name" value="UPF0410 PROTEIN YMGE"/>
    <property type="match status" value="1"/>
</dbReference>
<dbReference type="InterPro" id="IPR007341">
    <property type="entry name" value="Transgly_assoc"/>
</dbReference>
<evidence type="ECO:0000313" key="10">
    <source>
        <dbReference type="Proteomes" id="UP000199251"/>
    </source>
</evidence>
<accession>A0A0E4H199</accession>
<evidence type="ECO:0000313" key="8">
    <source>
        <dbReference type="EMBL" id="CQD14267.1"/>
    </source>
</evidence>
<evidence type="ECO:0000256" key="7">
    <source>
        <dbReference type="SAM" id="Phobius"/>
    </source>
</evidence>
<evidence type="ECO:0000256" key="2">
    <source>
        <dbReference type="ARBA" id="ARBA00011006"/>
    </source>
</evidence>
<dbReference type="AlphaFoldDB" id="A0A0E4H199"/>
<reference evidence="9" key="2">
    <citation type="submission" date="2022-08" db="EMBL/GenBank/DDBJ databases">
        <title>Complete genome sequence of 14 non-tuberculosis mycobacteria type-strains.</title>
        <authorList>
            <person name="Igarashi Y."/>
            <person name="Osugi A."/>
            <person name="Mitarai S."/>
        </authorList>
    </citation>
    <scope>NUCLEOTIDE SEQUENCE</scope>
    <source>
        <strain evidence="9">ATCC 51985</strain>
    </source>
</reference>